<organism evidence="2 3">
    <name type="scientific">Ditylenchus destructor</name>
    <dbReference type="NCBI Taxonomy" id="166010"/>
    <lineage>
        <taxon>Eukaryota</taxon>
        <taxon>Metazoa</taxon>
        <taxon>Ecdysozoa</taxon>
        <taxon>Nematoda</taxon>
        <taxon>Chromadorea</taxon>
        <taxon>Rhabditida</taxon>
        <taxon>Tylenchina</taxon>
        <taxon>Tylenchomorpha</taxon>
        <taxon>Sphaerularioidea</taxon>
        <taxon>Anguinidae</taxon>
        <taxon>Anguininae</taxon>
        <taxon>Ditylenchus</taxon>
    </lineage>
</organism>
<dbReference type="EMBL" id="JAKKPZ010000230">
    <property type="protein sequence ID" value="KAI1698183.1"/>
    <property type="molecule type" value="Genomic_DNA"/>
</dbReference>
<evidence type="ECO:0000313" key="2">
    <source>
        <dbReference type="EMBL" id="KAI1698183.1"/>
    </source>
</evidence>
<accession>A0AAD4MQS9</accession>
<dbReference type="Proteomes" id="UP001201812">
    <property type="component" value="Unassembled WGS sequence"/>
</dbReference>
<keyword evidence="3" id="KW-1185">Reference proteome</keyword>
<name>A0AAD4MQS9_9BILA</name>
<evidence type="ECO:0000256" key="1">
    <source>
        <dbReference type="SAM" id="Phobius"/>
    </source>
</evidence>
<keyword evidence="1" id="KW-0472">Membrane</keyword>
<gene>
    <name evidence="2" type="ORF">DdX_18049</name>
</gene>
<feature type="transmembrane region" description="Helical" evidence="1">
    <location>
        <begin position="81"/>
        <end position="101"/>
    </location>
</feature>
<protein>
    <submittedName>
        <fullName evidence="2">Uncharacterized protein</fullName>
    </submittedName>
</protein>
<proteinExistence type="predicted"/>
<comment type="caution">
    <text evidence="2">The sequence shown here is derived from an EMBL/GenBank/DDBJ whole genome shotgun (WGS) entry which is preliminary data.</text>
</comment>
<sequence length="116" mass="13522">MIIYGLSGENFLYIENIVPAYLCFGPFGRYLGSQTIVYKLSTACCFGFFLNRWISFVKNVRFRNQNLNFAPKEEPRCDIKLDSFICLLGITFYLSVCMWIHGPQMIPMLEPLFKTH</sequence>
<keyword evidence="1" id="KW-0812">Transmembrane</keyword>
<evidence type="ECO:0000313" key="3">
    <source>
        <dbReference type="Proteomes" id="UP001201812"/>
    </source>
</evidence>
<keyword evidence="1" id="KW-1133">Transmembrane helix</keyword>
<reference evidence="2" key="1">
    <citation type="submission" date="2022-01" db="EMBL/GenBank/DDBJ databases">
        <title>Genome Sequence Resource for Two Populations of Ditylenchus destructor, the Migratory Endoparasitic Phytonematode.</title>
        <authorList>
            <person name="Zhang H."/>
            <person name="Lin R."/>
            <person name="Xie B."/>
        </authorList>
    </citation>
    <scope>NUCLEOTIDE SEQUENCE</scope>
    <source>
        <strain evidence="2">BazhouSP</strain>
    </source>
</reference>
<feature type="transmembrane region" description="Helical" evidence="1">
    <location>
        <begin position="36"/>
        <end position="54"/>
    </location>
</feature>
<dbReference type="AlphaFoldDB" id="A0AAD4MQS9"/>